<evidence type="ECO:0000256" key="12">
    <source>
        <dbReference type="ARBA" id="ARBA00048212"/>
    </source>
</evidence>
<dbReference type="GO" id="GO:0009097">
    <property type="term" value="P:isoleucine biosynthetic process"/>
    <property type="evidence" value="ECO:0007669"/>
    <property type="project" value="UniProtKB-UniPathway"/>
</dbReference>
<dbReference type="GO" id="GO:0009098">
    <property type="term" value="P:L-leucine biosynthetic process"/>
    <property type="evidence" value="ECO:0007669"/>
    <property type="project" value="UniProtKB-UniPathway"/>
</dbReference>
<keyword evidence="9 18" id="KW-0808">Transferase</keyword>
<evidence type="ECO:0000256" key="19">
    <source>
        <dbReference type="RuleBase" id="RU004519"/>
    </source>
</evidence>
<dbReference type="RefSeq" id="WP_002471161.1">
    <property type="nucleotide sequence ID" value="NZ_CP022096.2"/>
</dbReference>
<proteinExistence type="inferred from homology"/>
<dbReference type="GO" id="GO:0052655">
    <property type="term" value="F:L-valine-2-oxoglutarate transaminase activity"/>
    <property type="evidence" value="ECO:0007669"/>
    <property type="project" value="RHEA"/>
</dbReference>
<comment type="catalytic activity">
    <reaction evidence="13 18">
        <text>L-isoleucine + 2-oxoglutarate = (S)-3-methyl-2-oxopentanoate + L-glutamate</text>
        <dbReference type="Rhea" id="RHEA:24801"/>
        <dbReference type="ChEBI" id="CHEBI:16810"/>
        <dbReference type="ChEBI" id="CHEBI:29985"/>
        <dbReference type="ChEBI" id="CHEBI:35146"/>
        <dbReference type="ChEBI" id="CHEBI:58045"/>
        <dbReference type="EC" id="2.6.1.42"/>
    </reaction>
</comment>
<comment type="cofactor">
    <cofactor evidence="1 17">
        <name>pyridoxal 5'-phosphate</name>
        <dbReference type="ChEBI" id="CHEBI:597326"/>
    </cofactor>
</comment>
<dbReference type="PANTHER" id="PTHR11825:SF44">
    <property type="entry name" value="BRANCHED-CHAIN-AMINO-ACID AMINOTRANSFERASE"/>
    <property type="match status" value="1"/>
</dbReference>
<dbReference type="InterPro" id="IPR001544">
    <property type="entry name" value="Aminotrans_IV"/>
</dbReference>
<evidence type="ECO:0000256" key="17">
    <source>
        <dbReference type="RuleBase" id="RU004516"/>
    </source>
</evidence>
<evidence type="ECO:0000256" key="11">
    <source>
        <dbReference type="ARBA" id="ARBA00023304"/>
    </source>
</evidence>
<sequence length="358" mass="40319">MSNKIEFVKREQLKEKPDPKNLGFGQHFTDYMLSYDYDKDKGWHDLKIVPYGPIEISPAAQGIHYGQSVFEGLKAYKHGDDIVLFRPDQNFKRINNSLERINMPKIDEEELLEGLKQLVDVERDWVPEGEGQSLYIRPVVFATEGTLGVHASHNYKLLIILSPSGSYYGGGSLSPTKIYVEDEYVRAVRGGTGFAKTAGNYAASLLAQTQANKEGWDQVLWLDGVERKYVEEVGSMNIFFVINGKLVTPKLDGSILPGITRKSIIELAKKLGYEVEERHVAIDELIELHDKGELEEVFGAGTAAVISPVGKLKYEDREITINNFETGEMTQKLYDHYVGIQSGKIEDPNGWRVVVPKY</sequence>
<evidence type="ECO:0000256" key="15">
    <source>
        <dbReference type="PIRSR" id="PIRSR006468-1"/>
    </source>
</evidence>
<dbReference type="Gene3D" id="3.30.470.10">
    <property type="match status" value="1"/>
</dbReference>
<comment type="catalytic activity">
    <reaction evidence="14 18">
        <text>L-leucine + 2-oxoglutarate = 4-methyl-2-oxopentanoate + L-glutamate</text>
        <dbReference type="Rhea" id="RHEA:18321"/>
        <dbReference type="ChEBI" id="CHEBI:16810"/>
        <dbReference type="ChEBI" id="CHEBI:17865"/>
        <dbReference type="ChEBI" id="CHEBI:29985"/>
        <dbReference type="ChEBI" id="CHEBI:57427"/>
        <dbReference type="EC" id="2.6.1.42"/>
    </reaction>
</comment>
<dbReference type="InterPro" id="IPR043132">
    <property type="entry name" value="BCAT-like_C"/>
</dbReference>
<dbReference type="InterPro" id="IPR033939">
    <property type="entry name" value="BCAT_family"/>
</dbReference>
<dbReference type="Pfam" id="PF01063">
    <property type="entry name" value="Aminotran_4"/>
    <property type="match status" value="1"/>
</dbReference>
<comment type="caution">
    <text evidence="20">The sequence shown here is derived from an EMBL/GenBank/DDBJ whole genome shotgun (WGS) entry which is preliminary data.</text>
</comment>
<accession>A0A1Z3U336</accession>
<dbReference type="InterPro" id="IPR036038">
    <property type="entry name" value="Aminotransferase-like"/>
</dbReference>
<dbReference type="EMBL" id="PNGG01000001">
    <property type="protein sequence ID" value="PMC20738.1"/>
    <property type="molecule type" value="Genomic_DNA"/>
</dbReference>
<evidence type="ECO:0000256" key="13">
    <source>
        <dbReference type="ARBA" id="ARBA00048798"/>
    </source>
</evidence>
<evidence type="ECO:0000256" key="8">
    <source>
        <dbReference type="ARBA" id="ARBA00022605"/>
    </source>
</evidence>
<comment type="function">
    <text evidence="2">Acts on leucine, isoleucine and valine.</text>
</comment>
<dbReference type="UniPathway" id="UPA00048">
    <property type="reaction ID" value="UER00073"/>
</dbReference>
<evidence type="ECO:0000256" key="7">
    <source>
        <dbReference type="ARBA" id="ARBA00022576"/>
    </source>
</evidence>
<comment type="catalytic activity">
    <reaction evidence="12 18">
        <text>L-valine + 2-oxoglutarate = 3-methyl-2-oxobutanoate + L-glutamate</text>
        <dbReference type="Rhea" id="RHEA:24813"/>
        <dbReference type="ChEBI" id="CHEBI:11851"/>
        <dbReference type="ChEBI" id="CHEBI:16810"/>
        <dbReference type="ChEBI" id="CHEBI:29985"/>
        <dbReference type="ChEBI" id="CHEBI:57762"/>
        <dbReference type="EC" id="2.6.1.42"/>
    </reaction>
</comment>
<dbReference type="Proteomes" id="UP000235748">
    <property type="component" value="Unassembled WGS sequence"/>
</dbReference>
<evidence type="ECO:0000256" key="4">
    <source>
        <dbReference type="ARBA" id="ARBA00004931"/>
    </source>
</evidence>
<evidence type="ECO:0000256" key="5">
    <source>
        <dbReference type="ARBA" id="ARBA00005072"/>
    </source>
</evidence>
<evidence type="ECO:0000256" key="6">
    <source>
        <dbReference type="ARBA" id="ARBA00009320"/>
    </source>
</evidence>
<keyword evidence="10 17" id="KW-0663">Pyridoxal phosphate</keyword>
<keyword evidence="11 18" id="KW-0100">Branched-chain amino acid biosynthesis</keyword>
<evidence type="ECO:0000256" key="18">
    <source>
        <dbReference type="RuleBase" id="RU004517"/>
    </source>
</evidence>
<dbReference type="GO" id="GO:0052656">
    <property type="term" value="F:L-isoleucine-2-oxoglutarate transaminase activity"/>
    <property type="evidence" value="ECO:0007669"/>
    <property type="project" value="RHEA"/>
</dbReference>
<keyword evidence="8 18" id="KW-0028">Amino-acid biosynthesis</keyword>
<dbReference type="CDD" id="cd01557">
    <property type="entry name" value="BCAT_beta_family"/>
    <property type="match status" value="1"/>
</dbReference>
<comment type="similarity">
    <text evidence="6 16">Belongs to the class-IV pyridoxal-phosphate-dependent aminotransferase family.</text>
</comment>
<dbReference type="UniPathway" id="UPA00047">
    <property type="reaction ID" value="UER00058"/>
</dbReference>
<dbReference type="GO" id="GO:0052654">
    <property type="term" value="F:L-leucine-2-oxoglutarate transaminase activity"/>
    <property type="evidence" value="ECO:0007669"/>
    <property type="project" value="RHEA"/>
</dbReference>
<dbReference type="InterPro" id="IPR018300">
    <property type="entry name" value="Aminotrans_IV_CS"/>
</dbReference>
<dbReference type="PROSITE" id="PS00770">
    <property type="entry name" value="AA_TRANSFER_CLASS_4"/>
    <property type="match status" value="1"/>
</dbReference>
<keyword evidence="7 18" id="KW-0032">Aminotransferase</keyword>
<reference evidence="20 21" key="1">
    <citation type="submission" date="2017-09" db="EMBL/GenBank/DDBJ databases">
        <title>Bacterial strain isolated from the female urinary microbiota.</title>
        <authorList>
            <person name="Thomas-White K."/>
            <person name="Kumar N."/>
            <person name="Forster S."/>
            <person name="Putonti C."/>
            <person name="Lawley T."/>
            <person name="Wolfe A.J."/>
        </authorList>
    </citation>
    <scope>NUCLEOTIDE SEQUENCE [LARGE SCALE GENOMIC DNA]</scope>
    <source>
        <strain evidence="20 21">UMB0834</strain>
    </source>
</reference>
<dbReference type="GO" id="GO:0009099">
    <property type="term" value="P:L-valine biosynthetic process"/>
    <property type="evidence" value="ECO:0007669"/>
    <property type="project" value="UniProtKB-UniPathway"/>
</dbReference>
<dbReference type="PIRSF" id="PIRSF006468">
    <property type="entry name" value="BCAT1"/>
    <property type="match status" value="1"/>
</dbReference>
<evidence type="ECO:0000256" key="1">
    <source>
        <dbReference type="ARBA" id="ARBA00001933"/>
    </source>
</evidence>
<evidence type="ECO:0000256" key="3">
    <source>
        <dbReference type="ARBA" id="ARBA00004824"/>
    </source>
</evidence>
<dbReference type="SUPFAM" id="SSF56752">
    <property type="entry name" value="D-aminoacid aminotransferase-like PLP-dependent enzymes"/>
    <property type="match status" value="1"/>
</dbReference>
<comment type="pathway">
    <text evidence="4 19">Amino-acid biosynthesis; L-valine biosynthesis; L-valine from pyruvate: step 4/4.</text>
</comment>
<evidence type="ECO:0000313" key="21">
    <source>
        <dbReference type="Proteomes" id="UP000235748"/>
    </source>
</evidence>
<dbReference type="AlphaFoldDB" id="A0A1Z3U336"/>
<dbReference type="Gene3D" id="3.20.10.10">
    <property type="entry name" value="D-amino Acid Aminotransferase, subunit A, domain 2"/>
    <property type="match status" value="1"/>
</dbReference>
<evidence type="ECO:0000313" key="20">
    <source>
        <dbReference type="EMBL" id="PMC20738.1"/>
    </source>
</evidence>
<evidence type="ECO:0000256" key="10">
    <source>
        <dbReference type="ARBA" id="ARBA00022898"/>
    </source>
</evidence>
<dbReference type="InterPro" id="IPR043131">
    <property type="entry name" value="BCAT-like_N"/>
</dbReference>
<dbReference type="KEGG" id="spet:CEP67_09765"/>
<protein>
    <recommendedName>
        <fullName evidence="18">Branched-chain-amino-acid aminotransferase</fullName>
        <ecNumber evidence="18">2.6.1.42</ecNumber>
    </recommendedName>
</protein>
<comment type="pathway">
    <text evidence="5 19">Amino-acid biosynthesis; L-leucine biosynthesis; L-leucine from 3-methyl-2-oxobutanoate: step 4/4.</text>
</comment>
<evidence type="ECO:0000256" key="14">
    <source>
        <dbReference type="ARBA" id="ARBA00049229"/>
    </source>
</evidence>
<dbReference type="PANTHER" id="PTHR11825">
    <property type="entry name" value="SUBGROUP IIII AMINOTRANSFERASE"/>
    <property type="match status" value="1"/>
</dbReference>
<comment type="pathway">
    <text evidence="3 19">Amino-acid biosynthesis; L-isoleucine biosynthesis; L-isoleucine from 2-oxobutanoate: step 4/4.</text>
</comment>
<dbReference type="NCBIfam" id="NF009897">
    <property type="entry name" value="PRK13357.1"/>
    <property type="match status" value="1"/>
</dbReference>
<dbReference type="GeneID" id="42044119"/>
<evidence type="ECO:0000256" key="16">
    <source>
        <dbReference type="RuleBase" id="RU004106"/>
    </source>
</evidence>
<evidence type="ECO:0000256" key="2">
    <source>
        <dbReference type="ARBA" id="ARBA00003109"/>
    </source>
</evidence>
<dbReference type="UniPathway" id="UPA00049">
    <property type="reaction ID" value="UER00062"/>
</dbReference>
<organism evidence="20 21">
    <name type="scientific">Staphylococcus pettenkoferi</name>
    <dbReference type="NCBI Taxonomy" id="170573"/>
    <lineage>
        <taxon>Bacteria</taxon>
        <taxon>Bacillati</taxon>
        <taxon>Bacillota</taxon>
        <taxon>Bacilli</taxon>
        <taxon>Bacillales</taxon>
        <taxon>Staphylococcaceae</taxon>
        <taxon>Staphylococcus</taxon>
    </lineage>
</organism>
<dbReference type="STRING" id="170573.GCA_001076995_02266"/>
<dbReference type="EC" id="2.6.1.42" evidence="18"/>
<dbReference type="InterPro" id="IPR005786">
    <property type="entry name" value="B_amino_transII"/>
</dbReference>
<feature type="modified residue" description="N6-(pyridoxal phosphate)lysine" evidence="15">
    <location>
        <position position="196"/>
    </location>
</feature>
<gene>
    <name evidence="20" type="ORF">CJ235_03410</name>
</gene>
<name>A0A1Z3U336_9STAP</name>
<dbReference type="NCBIfam" id="TIGR01123">
    <property type="entry name" value="ilvE_II"/>
    <property type="match status" value="1"/>
</dbReference>
<evidence type="ECO:0000256" key="9">
    <source>
        <dbReference type="ARBA" id="ARBA00022679"/>
    </source>
</evidence>